<evidence type="ECO:0000256" key="8">
    <source>
        <dbReference type="ARBA" id="ARBA00024334"/>
    </source>
</evidence>
<feature type="domain" description="EF-hand" evidence="11">
    <location>
        <begin position="504"/>
        <end position="539"/>
    </location>
</feature>
<dbReference type="PROSITE" id="PS50222">
    <property type="entry name" value="EF_HAND_2"/>
    <property type="match status" value="2"/>
</dbReference>
<evidence type="ECO:0000313" key="12">
    <source>
        <dbReference type="EMBL" id="CDW71857.1"/>
    </source>
</evidence>
<evidence type="ECO:0000256" key="1">
    <source>
        <dbReference type="ARBA" id="ARBA00001946"/>
    </source>
</evidence>
<feature type="domain" description="Protein kinase" evidence="10">
    <location>
        <begin position="113"/>
        <end position="421"/>
    </location>
</feature>
<sequence>MQTKNLKNSDEDDDNTINSDTTAATTLEIDPEYMPDTYTQLIQLQKYRKTLNDSKHPTEALQLDGNYSTTVKDLLLSIKQFHIPNHLRIKYCPSTIQRFKINQNPRAFYDFNLSFKNVQSQSKYADVRIVQSYSNSAKKAVKIYRRMDIDQDLDPDLYEKLKQPIKVLCKADHINIAQIENIFETEKTFFESKGFVTYEDELQRDHLYVIQDYYEGDSLFNYIIRKGIIEEADALQIAKKILQTIRYCHNELKVVIGCLNPQDLAIDNAISKHHIRLLNLSDSWSINNTHFKDVELEYIIKGQQHQRTSSLSNRQLYLAPEILTYSFFSHRDFKVEITPQVDVWALGFMVYNMITGIPPYYADNVKDLQQQMLYNDIRPTIKDNEMFIGCSDELIDFLLKTLELKPQKRLTLDQVFEHPWIKYSPKSKLTITKSVIKDSFKRLKDYKFESEFMRFLSYYIGNFIIQKEKKLSAYRLFQVFDPENQGFFTKAELSQILTDSEVKFIKEDISVIFENLDTNRDGKVTFLDVCPALINKSDLFSKYCLKEVLVMIDPNQEKLITFDNIRKLFDREQVEDILITSMIRQIEGKPLHNSTEKEGITFRNFLILIQNYLESKSKN</sequence>
<comment type="similarity">
    <text evidence="8">Belongs to the protein kinase superfamily. Ser/Thr protein kinase family. CDPK subfamily.</text>
</comment>
<keyword evidence="6" id="KW-0106">Calcium</keyword>
<dbReference type="PANTHER" id="PTHR24349">
    <property type="entry name" value="SERINE/THREONINE-PROTEIN KINASE"/>
    <property type="match status" value="1"/>
</dbReference>
<evidence type="ECO:0000313" key="13">
    <source>
        <dbReference type="Proteomes" id="UP000039865"/>
    </source>
</evidence>
<keyword evidence="3" id="KW-0808">Transferase</keyword>
<comment type="cofactor">
    <cofactor evidence="1">
        <name>Mg(2+)</name>
        <dbReference type="ChEBI" id="CHEBI:18420"/>
    </cofactor>
</comment>
<dbReference type="InterPro" id="IPR050205">
    <property type="entry name" value="CDPK_Ser/Thr_kinases"/>
</dbReference>
<dbReference type="InterPro" id="IPR002048">
    <property type="entry name" value="EF_hand_dom"/>
</dbReference>
<evidence type="ECO:0000256" key="6">
    <source>
        <dbReference type="ARBA" id="ARBA00022837"/>
    </source>
</evidence>
<feature type="domain" description="EF-hand" evidence="11">
    <location>
        <begin position="468"/>
        <end position="503"/>
    </location>
</feature>
<organism evidence="12 13">
    <name type="scientific">Stylonychia lemnae</name>
    <name type="common">Ciliate</name>
    <dbReference type="NCBI Taxonomy" id="5949"/>
    <lineage>
        <taxon>Eukaryota</taxon>
        <taxon>Sar</taxon>
        <taxon>Alveolata</taxon>
        <taxon>Ciliophora</taxon>
        <taxon>Intramacronucleata</taxon>
        <taxon>Spirotrichea</taxon>
        <taxon>Stichotrichia</taxon>
        <taxon>Sporadotrichida</taxon>
        <taxon>Oxytrichidae</taxon>
        <taxon>Stylonychinae</taxon>
        <taxon>Stylonychia</taxon>
    </lineage>
</organism>
<dbReference type="Gene3D" id="1.10.238.10">
    <property type="entry name" value="EF-hand"/>
    <property type="match status" value="1"/>
</dbReference>
<dbReference type="InterPro" id="IPR018247">
    <property type="entry name" value="EF_Hand_1_Ca_BS"/>
</dbReference>
<reference evidence="12 13" key="1">
    <citation type="submission" date="2014-06" db="EMBL/GenBank/DDBJ databases">
        <authorList>
            <person name="Swart Estienne"/>
        </authorList>
    </citation>
    <scope>NUCLEOTIDE SEQUENCE [LARGE SCALE GENOMIC DNA]</scope>
    <source>
        <strain evidence="12 13">130c</strain>
    </source>
</reference>
<evidence type="ECO:0000256" key="7">
    <source>
        <dbReference type="ARBA" id="ARBA00022840"/>
    </source>
</evidence>
<name>A0A077ZPG3_STYLE</name>
<dbReference type="Gene3D" id="3.30.200.20">
    <property type="entry name" value="Phosphorylase Kinase, domain 1"/>
    <property type="match status" value="1"/>
</dbReference>
<dbReference type="InterPro" id="IPR011009">
    <property type="entry name" value="Kinase-like_dom_sf"/>
</dbReference>
<dbReference type="InterPro" id="IPR000719">
    <property type="entry name" value="Prot_kinase_dom"/>
</dbReference>
<evidence type="ECO:0000256" key="5">
    <source>
        <dbReference type="ARBA" id="ARBA00022777"/>
    </source>
</evidence>
<dbReference type="Pfam" id="PF00069">
    <property type="entry name" value="Pkinase"/>
    <property type="match status" value="1"/>
</dbReference>
<dbReference type="Proteomes" id="UP000039865">
    <property type="component" value="Unassembled WGS sequence"/>
</dbReference>
<evidence type="ECO:0000256" key="3">
    <source>
        <dbReference type="ARBA" id="ARBA00022679"/>
    </source>
</evidence>
<dbReference type="GO" id="GO:0005509">
    <property type="term" value="F:calcium ion binding"/>
    <property type="evidence" value="ECO:0007669"/>
    <property type="project" value="InterPro"/>
</dbReference>
<dbReference type="AlphaFoldDB" id="A0A077ZPG3"/>
<keyword evidence="4" id="KW-0547">Nucleotide-binding</keyword>
<keyword evidence="7" id="KW-0067">ATP-binding</keyword>
<dbReference type="InParanoid" id="A0A077ZPG3"/>
<dbReference type="SUPFAM" id="SSF56112">
    <property type="entry name" value="Protein kinase-like (PK-like)"/>
    <property type="match status" value="1"/>
</dbReference>
<evidence type="ECO:0000256" key="9">
    <source>
        <dbReference type="SAM" id="MobiDB-lite"/>
    </source>
</evidence>
<evidence type="ECO:0000256" key="2">
    <source>
        <dbReference type="ARBA" id="ARBA00022527"/>
    </source>
</evidence>
<dbReference type="GO" id="GO:0004674">
    <property type="term" value="F:protein serine/threonine kinase activity"/>
    <property type="evidence" value="ECO:0007669"/>
    <property type="project" value="UniProtKB-KW"/>
</dbReference>
<dbReference type="InterPro" id="IPR011992">
    <property type="entry name" value="EF-hand-dom_pair"/>
</dbReference>
<dbReference type="Gene3D" id="1.10.510.10">
    <property type="entry name" value="Transferase(Phosphotransferase) domain 1"/>
    <property type="match status" value="1"/>
</dbReference>
<keyword evidence="2" id="KW-0723">Serine/threonine-protein kinase</keyword>
<dbReference type="SMART" id="SM00220">
    <property type="entry name" value="S_TKc"/>
    <property type="match status" value="1"/>
</dbReference>
<dbReference type="PROSITE" id="PS50011">
    <property type="entry name" value="PROTEIN_KINASE_DOM"/>
    <property type="match status" value="1"/>
</dbReference>
<dbReference type="GO" id="GO:0005524">
    <property type="term" value="F:ATP binding"/>
    <property type="evidence" value="ECO:0007669"/>
    <property type="project" value="UniProtKB-KW"/>
</dbReference>
<protein>
    <submittedName>
        <fullName evidence="12">Protein kinase domain containing protein</fullName>
    </submittedName>
</protein>
<evidence type="ECO:0000259" key="11">
    <source>
        <dbReference type="PROSITE" id="PS50222"/>
    </source>
</evidence>
<feature type="region of interest" description="Disordered" evidence="9">
    <location>
        <begin position="1"/>
        <end position="23"/>
    </location>
</feature>
<gene>
    <name evidence="12" type="primary">Contig1938.g2097</name>
    <name evidence="12" type="ORF">STYLEM_807</name>
</gene>
<dbReference type="SUPFAM" id="SSF47473">
    <property type="entry name" value="EF-hand"/>
    <property type="match status" value="1"/>
</dbReference>
<evidence type="ECO:0000256" key="4">
    <source>
        <dbReference type="ARBA" id="ARBA00022741"/>
    </source>
</evidence>
<dbReference type="Pfam" id="PF13499">
    <property type="entry name" value="EF-hand_7"/>
    <property type="match status" value="1"/>
</dbReference>
<accession>A0A077ZPG3</accession>
<keyword evidence="13" id="KW-1185">Reference proteome</keyword>
<keyword evidence="5 12" id="KW-0418">Kinase</keyword>
<evidence type="ECO:0000259" key="10">
    <source>
        <dbReference type="PROSITE" id="PS50011"/>
    </source>
</evidence>
<proteinExistence type="inferred from homology"/>
<dbReference type="EMBL" id="CCKQ01000760">
    <property type="protein sequence ID" value="CDW71857.1"/>
    <property type="molecule type" value="Genomic_DNA"/>
</dbReference>
<dbReference type="PROSITE" id="PS00018">
    <property type="entry name" value="EF_HAND_1"/>
    <property type="match status" value="1"/>
</dbReference>